<comment type="cofactor">
    <cofactor evidence="2">
        <name>Zn(2+)</name>
        <dbReference type="ChEBI" id="CHEBI:29105"/>
    </cofactor>
</comment>
<feature type="domain" description="Nudix hydrolase" evidence="10">
    <location>
        <begin position="172"/>
        <end position="303"/>
    </location>
</feature>
<dbReference type="Proteomes" id="UP000241203">
    <property type="component" value="Unassembled WGS sequence"/>
</dbReference>
<dbReference type="GO" id="GO:0046872">
    <property type="term" value="F:metal ion binding"/>
    <property type="evidence" value="ECO:0007669"/>
    <property type="project" value="UniProtKB-KW"/>
</dbReference>
<evidence type="ECO:0000256" key="4">
    <source>
        <dbReference type="ARBA" id="ARBA00012381"/>
    </source>
</evidence>
<reference evidence="12 14" key="2">
    <citation type="submission" date="2018-12" db="EMBL/GenBank/DDBJ databases">
        <authorList>
            <person name="hu s."/>
            <person name="Xu Y."/>
            <person name="Xu B."/>
            <person name="Li F."/>
        </authorList>
    </citation>
    <scope>NUCLEOTIDE SEQUENCE [LARGE SCALE GENOMIC DNA]</scope>
    <source>
        <strain evidence="12 14">KSW2-17</strain>
    </source>
</reference>
<keyword evidence="5" id="KW-0479">Metal-binding</keyword>
<comment type="caution">
    <text evidence="11">The sequence shown here is derived from an EMBL/GenBank/DDBJ whole genome shotgun (WGS) entry which is preliminary data.</text>
</comment>
<dbReference type="PANTHER" id="PTHR42904">
    <property type="entry name" value="NUDIX HYDROLASE, NUDC SUBFAMILY"/>
    <property type="match status" value="1"/>
</dbReference>
<sequence length="312" mass="34002">MIPPVRPLGDFPLSRSALDRDQLSRSADGFVAAALTDPRSRIVRLGAGRMRVRQNALVLEQVSEADAAEAGSAVYLGRTVDDDGDIDAGTPILLLASAEAGDDDERTGVQWLSPRDMAHLLSDRDAGIASEAAAVAAWHRSSRFCSNCGTETVVRNAGWMRACPNCGVDHFPRTDPAVIVRIVHDDRILLGSSALWPEGRYSLLAGFVEAGESIEAAVLREVEEESGMRLASPTYLGSQPWPFPRSLMLGYHAELAPDQDPDAISRDEEELDDVRWFSREELLASDSRVTLPGPTSIARAIIDDWLRGDERQ</sequence>
<dbReference type="GO" id="GO:0035529">
    <property type="term" value="F:NADH pyrophosphatase activity"/>
    <property type="evidence" value="ECO:0007669"/>
    <property type="project" value="TreeGrafter"/>
</dbReference>
<name>A0A2P8H105_9MICO</name>
<dbReference type="InterPro" id="IPR049734">
    <property type="entry name" value="NudC-like_C"/>
</dbReference>
<comment type="similarity">
    <text evidence="3">Belongs to the Nudix hydrolase family. NudC subfamily.</text>
</comment>
<protein>
    <recommendedName>
        <fullName evidence="4">NAD(+) diphosphatase</fullName>
        <ecNumber evidence="4">3.6.1.22</ecNumber>
    </recommendedName>
</protein>
<dbReference type="EC" id="3.6.1.22" evidence="4"/>
<dbReference type="CDD" id="cd03429">
    <property type="entry name" value="NUDIX_NADH_pyrophosphatase_Nudt13"/>
    <property type="match status" value="1"/>
</dbReference>
<comment type="cofactor">
    <cofactor evidence="1">
        <name>Mg(2+)</name>
        <dbReference type="ChEBI" id="CHEBI:18420"/>
    </cofactor>
</comment>
<dbReference type="InterPro" id="IPR020084">
    <property type="entry name" value="NUDIX_hydrolase_CS"/>
</dbReference>
<evidence type="ECO:0000256" key="8">
    <source>
        <dbReference type="ARBA" id="ARBA00023027"/>
    </source>
</evidence>
<evidence type="ECO:0000313" key="12">
    <source>
        <dbReference type="EMBL" id="RUQ85740.1"/>
    </source>
</evidence>
<dbReference type="Proteomes" id="UP000268291">
    <property type="component" value="Unassembled WGS sequence"/>
</dbReference>
<evidence type="ECO:0000256" key="6">
    <source>
        <dbReference type="ARBA" id="ARBA00022801"/>
    </source>
</evidence>
<gene>
    <name evidence="11" type="ORF">CLV49_3549</name>
    <name evidence="12" type="ORF">ELQ93_01515</name>
</gene>
<dbReference type="Pfam" id="PF00293">
    <property type="entry name" value="NUDIX"/>
    <property type="match status" value="1"/>
</dbReference>
<accession>A0A2P8H105</accession>
<dbReference type="SUPFAM" id="SSF55811">
    <property type="entry name" value="Nudix"/>
    <property type="match status" value="1"/>
</dbReference>
<dbReference type="InterPro" id="IPR050241">
    <property type="entry name" value="NAD-cap_RNA_hydrolase_NudC"/>
</dbReference>
<evidence type="ECO:0000256" key="2">
    <source>
        <dbReference type="ARBA" id="ARBA00001947"/>
    </source>
</evidence>
<evidence type="ECO:0000256" key="5">
    <source>
        <dbReference type="ARBA" id="ARBA00022723"/>
    </source>
</evidence>
<dbReference type="AlphaFoldDB" id="A0A2P8H105"/>
<evidence type="ECO:0000259" key="10">
    <source>
        <dbReference type="PROSITE" id="PS51462"/>
    </source>
</evidence>
<dbReference type="GO" id="GO:0006742">
    <property type="term" value="P:NADP+ catabolic process"/>
    <property type="evidence" value="ECO:0007669"/>
    <property type="project" value="TreeGrafter"/>
</dbReference>
<dbReference type="NCBIfam" id="NF001299">
    <property type="entry name" value="PRK00241.1"/>
    <property type="match status" value="1"/>
</dbReference>
<dbReference type="PANTHER" id="PTHR42904:SF6">
    <property type="entry name" value="NAD-CAPPED RNA HYDROLASE NUDT12"/>
    <property type="match status" value="1"/>
</dbReference>
<dbReference type="InterPro" id="IPR015376">
    <property type="entry name" value="Znr_NADH_PPase"/>
</dbReference>
<evidence type="ECO:0000256" key="9">
    <source>
        <dbReference type="ARBA" id="ARBA00023679"/>
    </source>
</evidence>
<proteinExistence type="inferred from homology"/>
<dbReference type="GO" id="GO:0005829">
    <property type="term" value="C:cytosol"/>
    <property type="evidence" value="ECO:0007669"/>
    <property type="project" value="TreeGrafter"/>
</dbReference>
<organism evidence="11 13">
    <name type="scientific">Labedella gwakjiensis</name>
    <dbReference type="NCBI Taxonomy" id="390269"/>
    <lineage>
        <taxon>Bacteria</taxon>
        <taxon>Bacillati</taxon>
        <taxon>Actinomycetota</taxon>
        <taxon>Actinomycetes</taxon>
        <taxon>Micrococcales</taxon>
        <taxon>Microbacteriaceae</taxon>
        <taxon>Labedella</taxon>
    </lineage>
</organism>
<keyword evidence="7" id="KW-0460">Magnesium</keyword>
<dbReference type="OrthoDB" id="9791656at2"/>
<dbReference type="EMBL" id="PYAU01000001">
    <property type="protein sequence ID" value="PSL39894.1"/>
    <property type="molecule type" value="Genomic_DNA"/>
</dbReference>
<evidence type="ECO:0000256" key="1">
    <source>
        <dbReference type="ARBA" id="ARBA00001946"/>
    </source>
</evidence>
<evidence type="ECO:0000313" key="11">
    <source>
        <dbReference type="EMBL" id="PSL39894.1"/>
    </source>
</evidence>
<dbReference type="Gene3D" id="3.90.79.20">
    <property type="match status" value="1"/>
</dbReference>
<dbReference type="Gene3D" id="3.90.79.10">
    <property type="entry name" value="Nucleoside Triphosphate Pyrophosphohydrolase"/>
    <property type="match status" value="1"/>
</dbReference>
<evidence type="ECO:0000256" key="3">
    <source>
        <dbReference type="ARBA" id="ARBA00009595"/>
    </source>
</evidence>
<evidence type="ECO:0000313" key="14">
    <source>
        <dbReference type="Proteomes" id="UP000268291"/>
    </source>
</evidence>
<dbReference type="PROSITE" id="PS00893">
    <property type="entry name" value="NUDIX_BOX"/>
    <property type="match status" value="1"/>
</dbReference>
<reference evidence="11 13" key="1">
    <citation type="submission" date="2018-03" db="EMBL/GenBank/DDBJ databases">
        <title>Genomic Encyclopedia of Archaeal and Bacterial Type Strains, Phase II (KMG-II): from individual species to whole genera.</title>
        <authorList>
            <person name="Goeker M."/>
        </authorList>
    </citation>
    <scope>NUCLEOTIDE SEQUENCE [LARGE SCALE GENOMIC DNA]</scope>
    <source>
        <strain evidence="11 13">DSM 21548</strain>
    </source>
</reference>
<dbReference type="Pfam" id="PF09297">
    <property type="entry name" value="Zn_ribbon_NUD"/>
    <property type="match status" value="1"/>
</dbReference>
<evidence type="ECO:0000313" key="13">
    <source>
        <dbReference type="Proteomes" id="UP000241203"/>
    </source>
</evidence>
<dbReference type="PROSITE" id="PS51462">
    <property type="entry name" value="NUDIX"/>
    <property type="match status" value="1"/>
</dbReference>
<dbReference type="GO" id="GO:0019677">
    <property type="term" value="P:NAD+ catabolic process"/>
    <property type="evidence" value="ECO:0007669"/>
    <property type="project" value="TreeGrafter"/>
</dbReference>
<evidence type="ECO:0000256" key="7">
    <source>
        <dbReference type="ARBA" id="ARBA00022842"/>
    </source>
</evidence>
<keyword evidence="8" id="KW-0520">NAD</keyword>
<dbReference type="InterPro" id="IPR015797">
    <property type="entry name" value="NUDIX_hydrolase-like_dom_sf"/>
</dbReference>
<comment type="catalytic activity">
    <reaction evidence="9">
        <text>a 5'-end NAD(+)-phospho-ribonucleoside in mRNA + H2O = a 5'-end phospho-adenosine-phospho-ribonucleoside in mRNA + beta-nicotinamide D-ribonucleotide + 2 H(+)</text>
        <dbReference type="Rhea" id="RHEA:60876"/>
        <dbReference type="Rhea" id="RHEA-COMP:15698"/>
        <dbReference type="Rhea" id="RHEA-COMP:15719"/>
        <dbReference type="ChEBI" id="CHEBI:14649"/>
        <dbReference type="ChEBI" id="CHEBI:15377"/>
        <dbReference type="ChEBI" id="CHEBI:15378"/>
        <dbReference type="ChEBI" id="CHEBI:144029"/>
        <dbReference type="ChEBI" id="CHEBI:144051"/>
    </reaction>
    <physiologicalReaction direction="left-to-right" evidence="9">
        <dbReference type="Rhea" id="RHEA:60877"/>
    </physiologicalReaction>
</comment>
<dbReference type="EMBL" id="RZGY01000001">
    <property type="protein sequence ID" value="RUQ85740.1"/>
    <property type="molecule type" value="Genomic_DNA"/>
</dbReference>
<keyword evidence="6 12" id="KW-0378">Hydrolase</keyword>
<dbReference type="InterPro" id="IPR000086">
    <property type="entry name" value="NUDIX_hydrolase_dom"/>
</dbReference>
<keyword evidence="14" id="KW-1185">Reference proteome</keyword>